<dbReference type="STRING" id="1137799.GZ78_17030"/>
<dbReference type="AlphaFoldDB" id="A0A081NGA0"/>
<keyword evidence="2" id="KW-1185">Reference proteome</keyword>
<dbReference type="PANTHER" id="PTHR34352:SF1">
    <property type="entry name" value="PROTEIN YHFA"/>
    <property type="match status" value="1"/>
</dbReference>
<dbReference type="EMBL" id="JOKH01000003">
    <property type="protein sequence ID" value="KEQ17473.1"/>
    <property type="molecule type" value="Genomic_DNA"/>
</dbReference>
<dbReference type="Gene3D" id="3.30.300.20">
    <property type="match status" value="1"/>
</dbReference>
<dbReference type="PANTHER" id="PTHR34352">
    <property type="entry name" value="PROTEIN YHFA"/>
    <property type="match status" value="1"/>
</dbReference>
<protein>
    <submittedName>
        <fullName evidence="1">Osmotically inducible protein OsmC</fullName>
    </submittedName>
</protein>
<dbReference type="eggNOG" id="COG1765">
    <property type="taxonomic scope" value="Bacteria"/>
</dbReference>
<dbReference type="RefSeq" id="WP_034837773.1">
    <property type="nucleotide sequence ID" value="NZ_JOKH01000003.1"/>
</dbReference>
<dbReference type="Proteomes" id="UP000028073">
    <property type="component" value="Unassembled WGS sequence"/>
</dbReference>
<dbReference type="InterPro" id="IPR003718">
    <property type="entry name" value="OsmC/Ohr_fam"/>
</dbReference>
<dbReference type="Gene3D" id="2.20.25.10">
    <property type="match status" value="1"/>
</dbReference>
<dbReference type="NCBIfam" id="NF008009">
    <property type="entry name" value="PRK10738.1"/>
    <property type="match status" value="1"/>
</dbReference>
<dbReference type="InterPro" id="IPR036102">
    <property type="entry name" value="OsmC/Ohrsf"/>
</dbReference>
<dbReference type="OrthoDB" id="9804010at2"/>
<accession>A0A081NGA0</accession>
<sequence length="136" mass="14772">MKAQVKWVDQERFLGLTDSNNSVVMDADKSVKSAPSPMELILMGLGGCSSVDVIGILEKARQKVVDCHVDIQAERADSVPAVFTKIHLNFVVKGTAIKEAHVKRAVELSADKYCSVAMMLGKGGVEITHNYEIIEA</sequence>
<comment type="caution">
    <text evidence="1">The sequence shown here is derived from an EMBL/GenBank/DDBJ whole genome shotgun (WGS) entry which is preliminary data.</text>
</comment>
<dbReference type="InterPro" id="IPR015946">
    <property type="entry name" value="KH_dom-like_a/b"/>
</dbReference>
<evidence type="ECO:0000313" key="1">
    <source>
        <dbReference type="EMBL" id="KEQ17473.1"/>
    </source>
</evidence>
<proteinExistence type="predicted"/>
<gene>
    <name evidence="1" type="ORF">GZ78_17030</name>
</gene>
<organism evidence="1 2">
    <name type="scientific">Endozoicomonas numazuensis</name>
    <dbReference type="NCBI Taxonomy" id="1137799"/>
    <lineage>
        <taxon>Bacteria</taxon>
        <taxon>Pseudomonadati</taxon>
        <taxon>Pseudomonadota</taxon>
        <taxon>Gammaproteobacteria</taxon>
        <taxon>Oceanospirillales</taxon>
        <taxon>Endozoicomonadaceae</taxon>
        <taxon>Endozoicomonas</taxon>
    </lineage>
</organism>
<name>A0A081NGA0_9GAMM</name>
<dbReference type="Pfam" id="PF02566">
    <property type="entry name" value="OsmC"/>
    <property type="match status" value="1"/>
</dbReference>
<evidence type="ECO:0000313" key="2">
    <source>
        <dbReference type="Proteomes" id="UP000028073"/>
    </source>
</evidence>
<reference evidence="1 2" key="1">
    <citation type="submission" date="2014-06" db="EMBL/GenBank/DDBJ databases">
        <title>Whole Genome Sequences of Three Symbiotic Endozoicomonas Bacteria.</title>
        <authorList>
            <person name="Neave M.J."/>
            <person name="Apprill A."/>
            <person name="Voolstra C.R."/>
        </authorList>
    </citation>
    <scope>NUCLEOTIDE SEQUENCE [LARGE SCALE GENOMIC DNA]</scope>
    <source>
        <strain evidence="1 2">DSM 25634</strain>
    </source>
</reference>
<dbReference type="SUPFAM" id="SSF82784">
    <property type="entry name" value="OsmC-like"/>
    <property type="match status" value="1"/>
</dbReference>